<dbReference type="SUPFAM" id="SSF48452">
    <property type="entry name" value="TPR-like"/>
    <property type="match status" value="1"/>
</dbReference>
<accession>A0A8K0X731</accession>
<dbReference type="Gene3D" id="1.25.40.10">
    <property type="entry name" value="Tetratricopeptide repeat domain"/>
    <property type="match status" value="1"/>
</dbReference>
<evidence type="ECO:0000259" key="1">
    <source>
        <dbReference type="PROSITE" id="PS50280"/>
    </source>
</evidence>
<evidence type="ECO:0000313" key="3">
    <source>
        <dbReference type="Proteomes" id="UP000813385"/>
    </source>
</evidence>
<dbReference type="PANTHER" id="PTHR47643:SF2">
    <property type="entry name" value="TPR DOMAIN PROTEIN (AFU_ORTHOLOGUE AFUA_5G12710)"/>
    <property type="match status" value="1"/>
</dbReference>
<dbReference type="Proteomes" id="UP000813385">
    <property type="component" value="Unassembled WGS sequence"/>
</dbReference>
<organism evidence="2 3">
    <name type="scientific">Plectosphaerella cucumerina</name>
    <dbReference type="NCBI Taxonomy" id="40658"/>
    <lineage>
        <taxon>Eukaryota</taxon>
        <taxon>Fungi</taxon>
        <taxon>Dikarya</taxon>
        <taxon>Ascomycota</taxon>
        <taxon>Pezizomycotina</taxon>
        <taxon>Sordariomycetes</taxon>
        <taxon>Hypocreomycetidae</taxon>
        <taxon>Glomerellales</taxon>
        <taxon>Plectosphaerellaceae</taxon>
        <taxon>Plectosphaerella</taxon>
    </lineage>
</organism>
<proteinExistence type="predicted"/>
<dbReference type="EMBL" id="JAGPXD010000001">
    <property type="protein sequence ID" value="KAH7374431.1"/>
    <property type="molecule type" value="Genomic_DNA"/>
</dbReference>
<feature type="domain" description="SET" evidence="1">
    <location>
        <begin position="395"/>
        <end position="566"/>
    </location>
</feature>
<dbReference type="PANTHER" id="PTHR47643">
    <property type="entry name" value="TPR DOMAIN PROTEIN (AFU_ORTHOLOGUE AFUA_5G12710)"/>
    <property type="match status" value="1"/>
</dbReference>
<dbReference type="PROSITE" id="PS50280">
    <property type="entry name" value="SET"/>
    <property type="match status" value="1"/>
</dbReference>
<dbReference type="OrthoDB" id="1028014at2759"/>
<dbReference type="InterPro" id="IPR053209">
    <property type="entry name" value="Gramillin-biosynth_MTr"/>
</dbReference>
<sequence length="772" mass="85546">MAVASPEHPVSALRDDLAADLSDDVEEVDDEVVRHPPQKGDFDLQIGFEEILVDVDPGLSLDYLKRANDLAGKPPPSRTPRDVLVSTHVQHVDKQRKAGAGALKTPRMVKKVTLALSYAPSSKSYKDLAKMPLSDLLVENHHLGNMAIVRTITGPYVGAGSVSIVEDEYGNTEKLAIYNQGDASVLTSTPEGSILLIKEPYYKFASEDDFMLCVDHPSDVMLLRPGPDDEIIPEAFRRPEEHVDATGWRDAGDQAFMQRSLPQAKANYTRAIELASAEDGALLRDLYAKRAGTNLSIKCYDEAIADALASRGGAADGRAYFVAARAAYELADFQQSKKHFEAAVKAGASAANVLKEQKRCLARVEEEETGNHDWPAIAKKVTSKNIHLDLGTYNQKTEVRDSPHHGRGLFATRDIKAGEVIYAEKATCVPNEFNPDHNSAAAYAQLVELCRNNPSVHDKVLDLYGGTYKRSGNEGAVVDGRQVLDVYLLESIRRKNCFSGTHVSADASRPGWNMWKQGMSRGVWVYSAYSNHACMPNSNRSFVGDMLISVATVDIKADTEVTQIYMPPKAAYLRRVDQYRTSWGFACGCDLCTGEAASPRSQHERRFEVLAEIEPALRRKGMNPHTHQTDASIRVVEKLAARLEALHEPEVYGRLPRLTLIWPSMWILQAWYTRRKWKKVVHWALQVLRNFGYVMPLRGPDGVDEGDKSVLWVYRDQIAVGTFETTQALKLLEHAWNELAKPDMAAQARAAGMTSLTAMAGFASEETYNAIM</sequence>
<protein>
    <submittedName>
        <fullName evidence="2">TPR domain-containing protein</fullName>
    </submittedName>
</protein>
<dbReference type="AlphaFoldDB" id="A0A8K0X731"/>
<dbReference type="SUPFAM" id="SSF82199">
    <property type="entry name" value="SET domain"/>
    <property type="match status" value="1"/>
</dbReference>
<name>A0A8K0X731_9PEZI</name>
<evidence type="ECO:0000313" key="2">
    <source>
        <dbReference type="EMBL" id="KAH7374431.1"/>
    </source>
</evidence>
<dbReference type="Gene3D" id="2.170.270.10">
    <property type="entry name" value="SET domain"/>
    <property type="match status" value="1"/>
</dbReference>
<keyword evidence="3" id="KW-1185">Reference proteome</keyword>
<dbReference type="InterPro" id="IPR011990">
    <property type="entry name" value="TPR-like_helical_dom_sf"/>
</dbReference>
<dbReference type="InterPro" id="IPR046341">
    <property type="entry name" value="SET_dom_sf"/>
</dbReference>
<gene>
    <name evidence="2" type="ORF">B0T11DRAFT_238</name>
</gene>
<dbReference type="CDD" id="cd20071">
    <property type="entry name" value="SET_SMYD"/>
    <property type="match status" value="1"/>
</dbReference>
<reference evidence="2" key="1">
    <citation type="journal article" date="2021" name="Nat. Commun.">
        <title>Genetic determinants of endophytism in the Arabidopsis root mycobiome.</title>
        <authorList>
            <person name="Mesny F."/>
            <person name="Miyauchi S."/>
            <person name="Thiergart T."/>
            <person name="Pickel B."/>
            <person name="Atanasova L."/>
            <person name="Karlsson M."/>
            <person name="Huettel B."/>
            <person name="Barry K.W."/>
            <person name="Haridas S."/>
            <person name="Chen C."/>
            <person name="Bauer D."/>
            <person name="Andreopoulos W."/>
            <person name="Pangilinan J."/>
            <person name="LaButti K."/>
            <person name="Riley R."/>
            <person name="Lipzen A."/>
            <person name="Clum A."/>
            <person name="Drula E."/>
            <person name="Henrissat B."/>
            <person name="Kohler A."/>
            <person name="Grigoriev I.V."/>
            <person name="Martin F.M."/>
            <person name="Hacquard S."/>
        </authorList>
    </citation>
    <scope>NUCLEOTIDE SEQUENCE</scope>
    <source>
        <strain evidence="2">MPI-CAGE-AT-0016</strain>
    </source>
</reference>
<dbReference type="InterPro" id="IPR001214">
    <property type="entry name" value="SET_dom"/>
</dbReference>
<dbReference type="Pfam" id="PF00856">
    <property type="entry name" value="SET"/>
    <property type="match status" value="1"/>
</dbReference>
<comment type="caution">
    <text evidence="2">The sequence shown here is derived from an EMBL/GenBank/DDBJ whole genome shotgun (WGS) entry which is preliminary data.</text>
</comment>